<evidence type="ECO:0000313" key="1">
    <source>
        <dbReference type="EMBL" id="KAF6401632.1"/>
    </source>
</evidence>
<proteinExistence type="predicted"/>
<organism evidence="1 2">
    <name type="scientific">Rousettus aegyptiacus</name>
    <name type="common">Egyptian fruit bat</name>
    <name type="synonym">Pteropus aegyptiacus</name>
    <dbReference type="NCBI Taxonomy" id="9407"/>
    <lineage>
        <taxon>Eukaryota</taxon>
        <taxon>Metazoa</taxon>
        <taxon>Chordata</taxon>
        <taxon>Craniata</taxon>
        <taxon>Vertebrata</taxon>
        <taxon>Euteleostomi</taxon>
        <taxon>Mammalia</taxon>
        <taxon>Eutheria</taxon>
        <taxon>Laurasiatheria</taxon>
        <taxon>Chiroptera</taxon>
        <taxon>Yinpterochiroptera</taxon>
        <taxon>Pteropodoidea</taxon>
        <taxon>Pteropodidae</taxon>
        <taxon>Rousettinae</taxon>
        <taxon>Rousettus</taxon>
    </lineage>
</organism>
<dbReference type="EMBL" id="JACASE010000016">
    <property type="protein sequence ID" value="KAF6401632.1"/>
    <property type="molecule type" value="Genomic_DNA"/>
</dbReference>
<dbReference type="Proteomes" id="UP000593571">
    <property type="component" value="Unassembled WGS sequence"/>
</dbReference>
<name>A0A7J8BSK6_ROUAE</name>
<protein>
    <submittedName>
        <fullName evidence="1">Uncharacterized protein</fullName>
    </submittedName>
</protein>
<evidence type="ECO:0000313" key="2">
    <source>
        <dbReference type="Proteomes" id="UP000593571"/>
    </source>
</evidence>
<gene>
    <name evidence="1" type="ORF">HJG63_009669</name>
</gene>
<keyword evidence="2" id="KW-1185">Reference proteome</keyword>
<reference evidence="1 2" key="1">
    <citation type="journal article" date="2020" name="Nature">
        <title>Six reference-quality genomes reveal evolution of bat adaptations.</title>
        <authorList>
            <person name="Jebb D."/>
            <person name="Huang Z."/>
            <person name="Pippel M."/>
            <person name="Hughes G.M."/>
            <person name="Lavrichenko K."/>
            <person name="Devanna P."/>
            <person name="Winkler S."/>
            <person name="Jermiin L.S."/>
            <person name="Skirmuntt E.C."/>
            <person name="Katzourakis A."/>
            <person name="Burkitt-Gray L."/>
            <person name="Ray D.A."/>
            <person name="Sullivan K.A.M."/>
            <person name="Roscito J.G."/>
            <person name="Kirilenko B.M."/>
            <person name="Davalos L.M."/>
            <person name="Corthals A.P."/>
            <person name="Power M.L."/>
            <person name="Jones G."/>
            <person name="Ransome R.D."/>
            <person name="Dechmann D.K.N."/>
            <person name="Locatelli A.G."/>
            <person name="Puechmaille S.J."/>
            <person name="Fedrigo O."/>
            <person name="Jarvis E.D."/>
            <person name="Hiller M."/>
            <person name="Vernes S.C."/>
            <person name="Myers E.W."/>
            <person name="Teeling E.C."/>
        </authorList>
    </citation>
    <scope>NUCLEOTIDE SEQUENCE [LARGE SCALE GENOMIC DNA]</scope>
    <source>
        <strain evidence="1">MRouAeg1</strain>
        <tissue evidence="1">Muscle</tissue>
    </source>
</reference>
<dbReference type="AlphaFoldDB" id="A0A7J8BSK6"/>
<accession>A0A7J8BSK6</accession>
<comment type="caution">
    <text evidence="1">The sequence shown here is derived from an EMBL/GenBank/DDBJ whole genome shotgun (WGS) entry which is preliminary data.</text>
</comment>
<sequence length="182" mass="18826">MLGGTRGPQGLSSGRAVAGLWGPHSCAPQSQAAIPVQFLPKSRWETEAVGAGSSVPSGLQPMAGRCLPVWEPGRGLRRALGTPSTGPLSSLSGGSLGSCTSGRFLSMGGSDRREERRIGVFVCHFPLQGSPGVSAASGKKQMAPPILGIHRCLRVEPAVGSSAGQRSQVEGRQLWALRCELS</sequence>